<proteinExistence type="predicted"/>
<dbReference type="KEGG" id="kfa:Q73A0000_15760"/>
<dbReference type="EMBL" id="CP040442">
    <property type="protein sequence ID" value="QOW11712.1"/>
    <property type="molecule type" value="Genomic_DNA"/>
</dbReference>
<name>A0A7M2YE28_9FLAO</name>
<dbReference type="Proteomes" id="UP000594195">
    <property type="component" value="Chromosome"/>
</dbReference>
<sequence>MGPSEFSKIKDVISVINCTEVKNDLITNFRFQVGNHWNYLSSSSLKSDVIFVLNDTDQKLITKRKGIDDQ</sequence>
<dbReference type="RefSeq" id="WP_193811882.1">
    <property type="nucleotide sequence ID" value="NZ_CP040442.1"/>
</dbReference>
<protein>
    <submittedName>
        <fullName evidence="1">Uncharacterized protein</fullName>
    </submittedName>
</protein>
<organism evidence="1 2">
    <name type="scientific">Kaistella flava</name>
    <name type="common">ex Peng et al. 2021</name>
    <dbReference type="NCBI Taxonomy" id="2038776"/>
    <lineage>
        <taxon>Bacteria</taxon>
        <taxon>Pseudomonadati</taxon>
        <taxon>Bacteroidota</taxon>
        <taxon>Flavobacteriia</taxon>
        <taxon>Flavobacteriales</taxon>
        <taxon>Weeksellaceae</taxon>
        <taxon>Chryseobacterium group</taxon>
        <taxon>Kaistella</taxon>
    </lineage>
</organism>
<dbReference type="AlphaFoldDB" id="A0A7M2YE28"/>
<keyword evidence="2" id="KW-1185">Reference proteome</keyword>
<evidence type="ECO:0000313" key="1">
    <source>
        <dbReference type="EMBL" id="QOW11712.1"/>
    </source>
</evidence>
<accession>A0A7M2YE28</accession>
<evidence type="ECO:0000313" key="2">
    <source>
        <dbReference type="Proteomes" id="UP000594195"/>
    </source>
</evidence>
<gene>
    <name evidence="1" type="ORF">Q73A0000_15760</name>
</gene>
<reference evidence="1 2" key="1">
    <citation type="submission" date="2019-05" db="EMBL/GenBank/DDBJ databases">
        <title>Chryseobacterium sp. isolated from King George Island, maritime Antarctica.</title>
        <authorList>
            <person name="Peng X."/>
        </authorList>
    </citation>
    <scope>NUCLEOTIDE SEQUENCE [LARGE SCALE GENOMIC DNA]</scope>
    <source>
        <strain evidence="1 2">7-3A</strain>
    </source>
</reference>